<keyword evidence="7 8" id="KW-0472">Membrane</keyword>
<evidence type="ECO:0000313" key="9">
    <source>
        <dbReference type="EMBL" id="GAA2359641.1"/>
    </source>
</evidence>
<name>A0ABP5TS95_9PSEU</name>
<keyword evidence="6 8" id="KW-1133">Transmembrane helix</keyword>
<feature type="transmembrane region" description="Helical" evidence="8">
    <location>
        <begin position="164"/>
        <end position="181"/>
    </location>
</feature>
<gene>
    <name evidence="9" type="ORF">GCM10009854_43080</name>
</gene>
<dbReference type="PANTHER" id="PTHR33908:SF11">
    <property type="entry name" value="MEMBRANE PROTEIN"/>
    <property type="match status" value="1"/>
</dbReference>
<accession>A0ABP5TS95</accession>
<feature type="transmembrane region" description="Helical" evidence="8">
    <location>
        <begin position="110"/>
        <end position="132"/>
    </location>
</feature>
<feature type="transmembrane region" description="Helical" evidence="8">
    <location>
        <begin position="193"/>
        <end position="212"/>
    </location>
</feature>
<evidence type="ECO:0000256" key="7">
    <source>
        <dbReference type="ARBA" id="ARBA00023136"/>
    </source>
</evidence>
<dbReference type="RefSeq" id="WP_344135974.1">
    <property type="nucleotide sequence ID" value="NZ_BAAARA010000021.1"/>
</dbReference>
<evidence type="ECO:0008006" key="11">
    <source>
        <dbReference type="Google" id="ProtNLM"/>
    </source>
</evidence>
<dbReference type="Proteomes" id="UP001501218">
    <property type="component" value="Unassembled WGS sequence"/>
</dbReference>
<comment type="caution">
    <text evidence="9">The sequence shown here is derived from an EMBL/GenBank/DDBJ whole genome shotgun (WGS) entry which is preliminary data.</text>
</comment>
<feature type="transmembrane region" description="Helical" evidence="8">
    <location>
        <begin position="138"/>
        <end position="157"/>
    </location>
</feature>
<feature type="transmembrane region" description="Helical" evidence="8">
    <location>
        <begin position="233"/>
        <end position="254"/>
    </location>
</feature>
<comment type="subcellular location">
    <subcellularLocation>
        <location evidence="1">Cell membrane</location>
        <topology evidence="1">Multi-pass membrane protein</topology>
    </subcellularLocation>
</comment>
<keyword evidence="5 8" id="KW-0812">Transmembrane</keyword>
<evidence type="ECO:0000256" key="1">
    <source>
        <dbReference type="ARBA" id="ARBA00004651"/>
    </source>
</evidence>
<proteinExistence type="predicted"/>
<keyword evidence="10" id="KW-1185">Reference proteome</keyword>
<keyword evidence="2" id="KW-1003">Cell membrane</keyword>
<reference evidence="10" key="1">
    <citation type="journal article" date="2019" name="Int. J. Syst. Evol. Microbiol.">
        <title>The Global Catalogue of Microorganisms (GCM) 10K type strain sequencing project: providing services to taxonomists for standard genome sequencing and annotation.</title>
        <authorList>
            <consortium name="The Broad Institute Genomics Platform"/>
            <consortium name="The Broad Institute Genome Sequencing Center for Infectious Disease"/>
            <person name="Wu L."/>
            <person name="Ma J."/>
        </authorList>
    </citation>
    <scope>NUCLEOTIDE SEQUENCE [LARGE SCALE GENOMIC DNA]</scope>
    <source>
        <strain evidence="10">JCM 16221</strain>
    </source>
</reference>
<feature type="transmembrane region" description="Helical" evidence="8">
    <location>
        <begin position="25"/>
        <end position="48"/>
    </location>
</feature>
<keyword evidence="4" id="KW-0808">Transferase</keyword>
<evidence type="ECO:0000256" key="3">
    <source>
        <dbReference type="ARBA" id="ARBA00022676"/>
    </source>
</evidence>
<protein>
    <recommendedName>
        <fullName evidence="11">Glycosyltransferase RgtA/B/C/D-like domain-containing protein</fullName>
    </recommendedName>
</protein>
<feature type="transmembrane region" description="Helical" evidence="8">
    <location>
        <begin position="302"/>
        <end position="319"/>
    </location>
</feature>
<dbReference type="InterPro" id="IPR050297">
    <property type="entry name" value="LipidA_mod_glycosyltrf_83"/>
</dbReference>
<feature type="transmembrane region" description="Helical" evidence="8">
    <location>
        <begin position="387"/>
        <end position="409"/>
    </location>
</feature>
<dbReference type="EMBL" id="BAAARA010000021">
    <property type="protein sequence ID" value="GAA2359641.1"/>
    <property type="molecule type" value="Genomic_DNA"/>
</dbReference>
<sequence length="697" mass="74941">MAVELEMTRTEAGDERTEPGRRADVVAWLVAAAALVGGLCFVLVNAYYNGGRLIPALDDAYIHMQYGAQIGRGEFLRFNDGDPISTGASSLLYVTILGAMYFLGAQGGLLLPAAVLLNIICHALTAVGVVLLGRRLSGPVAGAWAGALVALSGPLLWSATTGMEVSLIAFLLVATLLVFVRESERGSFPITPVLVSLAALGRLEALIFFLLLPPLMIRRIWRRPGKTAARLGATAWSLLPFALIAAQLVFYKIVTGSASPNGSQAKSHLNMPNFNLGELLGGMADNYAALLEILAGISRQDFTFPGALLFAGIGVVYLVGEPGVHRQVGLIIGAGTVLALGAVSTMATALWQQVRYLHPFLPLFLLLVVLGVGAVVGWLRLPARAATALLVVAALFTAVSVPLWAHVAIQDSASIRARLVKVATWANGNLPADARLGVHDVGAAAYLGDNKTVDLIGLTTNGLAEPAINGMGSLYEALREMAPEQRPDYIATYNSMPNGVDLARLANASIYAEPMLSTPQMTVWRCDWSLLNSGDRPTIPVDGQVRDHFDIASMRSEEAHDHEFRAARSDFQPMTEVRTVETGGREVVDSARHIWGEQEFTLHDLEPGRDLRLVARYDSRGPVPGRYTGTRQVRVYADGHEIGKHRLAPDPKGWSESVIEIPAERVTGSELTVRLAATQEFVGPYPDYKSFGFWAVQ</sequence>
<evidence type="ECO:0000256" key="6">
    <source>
        <dbReference type="ARBA" id="ARBA00022989"/>
    </source>
</evidence>
<evidence type="ECO:0000256" key="8">
    <source>
        <dbReference type="SAM" id="Phobius"/>
    </source>
</evidence>
<evidence type="ECO:0000256" key="5">
    <source>
        <dbReference type="ARBA" id="ARBA00022692"/>
    </source>
</evidence>
<keyword evidence="3" id="KW-0328">Glycosyltransferase</keyword>
<dbReference type="PANTHER" id="PTHR33908">
    <property type="entry name" value="MANNOSYLTRANSFERASE YKCB-RELATED"/>
    <property type="match status" value="1"/>
</dbReference>
<organism evidence="9 10">
    <name type="scientific">Saccharopolyspora halophila</name>
    <dbReference type="NCBI Taxonomy" id="405551"/>
    <lineage>
        <taxon>Bacteria</taxon>
        <taxon>Bacillati</taxon>
        <taxon>Actinomycetota</taxon>
        <taxon>Actinomycetes</taxon>
        <taxon>Pseudonocardiales</taxon>
        <taxon>Pseudonocardiaceae</taxon>
        <taxon>Saccharopolyspora</taxon>
    </lineage>
</organism>
<feature type="transmembrane region" description="Helical" evidence="8">
    <location>
        <begin position="363"/>
        <end position="381"/>
    </location>
</feature>
<feature type="transmembrane region" description="Helical" evidence="8">
    <location>
        <begin position="84"/>
        <end position="103"/>
    </location>
</feature>
<evidence type="ECO:0000256" key="4">
    <source>
        <dbReference type="ARBA" id="ARBA00022679"/>
    </source>
</evidence>
<evidence type="ECO:0000256" key="2">
    <source>
        <dbReference type="ARBA" id="ARBA00022475"/>
    </source>
</evidence>
<feature type="transmembrane region" description="Helical" evidence="8">
    <location>
        <begin position="331"/>
        <end position="351"/>
    </location>
</feature>
<evidence type="ECO:0000313" key="10">
    <source>
        <dbReference type="Proteomes" id="UP001501218"/>
    </source>
</evidence>